<gene>
    <name evidence="1" type="ORF">C3928_13190</name>
</gene>
<evidence type="ECO:0000313" key="2">
    <source>
        <dbReference type="Proteomes" id="UP000239239"/>
    </source>
</evidence>
<reference evidence="1 2" key="1">
    <citation type="submission" date="2018-02" db="EMBL/GenBank/DDBJ databases">
        <title>Draft genome sequences of four Legionella pneumophila clinical strains isolated in Ontario.</title>
        <authorList>
            <person name="Fortuna A."/>
            <person name="Ramnarine R."/>
            <person name="Li A."/>
            <person name="Frantz C."/>
            <person name="Mallo G."/>
        </authorList>
    </citation>
    <scope>NUCLEOTIDE SEQUENCE [LARGE SCALE GENOMIC DNA]</scope>
    <source>
        <strain evidence="1 2">LG61</strain>
    </source>
</reference>
<proteinExistence type="predicted"/>
<dbReference type="OrthoDB" id="5298532at2"/>
<evidence type="ECO:0000313" key="1">
    <source>
        <dbReference type="EMBL" id="PPK29309.1"/>
    </source>
</evidence>
<dbReference type="AlphaFoldDB" id="A0A2S6EVU4"/>
<dbReference type="Gene3D" id="1.10.238.160">
    <property type="match status" value="1"/>
</dbReference>
<comment type="caution">
    <text evidence="1">The sequence shown here is derived from an EMBL/GenBank/DDBJ whole genome shotgun (WGS) entry which is preliminary data.</text>
</comment>
<name>A0A2S6EVU4_LEGPN</name>
<organism evidence="1 2">
    <name type="scientific">Legionella pneumophila</name>
    <dbReference type="NCBI Taxonomy" id="446"/>
    <lineage>
        <taxon>Bacteria</taxon>
        <taxon>Pseudomonadati</taxon>
        <taxon>Pseudomonadota</taxon>
        <taxon>Gammaproteobacteria</taxon>
        <taxon>Legionellales</taxon>
        <taxon>Legionellaceae</taxon>
        <taxon>Legionella</taxon>
    </lineage>
</organism>
<dbReference type="EMBL" id="PQWY01000018">
    <property type="protein sequence ID" value="PPK29309.1"/>
    <property type="molecule type" value="Genomic_DNA"/>
</dbReference>
<dbReference type="InterPro" id="IPR010260">
    <property type="entry name" value="AlpA"/>
</dbReference>
<dbReference type="RefSeq" id="WP_032830302.1">
    <property type="nucleotide sequence ID" value="NZ_CP017601.1"/>
</dbReference>
<sequence length="73" mass="8506">MIEGAQERISQKVLFIPDLEKMIGRNRVTLRRWWLTGKFPRPVKLNGTTLAWHSDEIEGWIEQTILNGEKDAS</sequence>
<dbReference type="Pfam" id="PF05930">
    <property type="entry name" value="Phage_AlpA"/>
    <property type="match status" value="1"/>
</dbReference>
<protein>
    <submittedName>
        <fullName evidence="1">AlpA family phage regulatory protein</fullName>
    </submittedName>
</protein>
<dbReference type="Proteomes" id="UP000239239">
    <property type="component" value="Unassembled WGS sequence"/>
</dbReference>
<accession>A0A2S6EVU4</accession>